<dbReference type="InterPro" id="IPR014716">
    <property type="entry name" value="Fibrinogen_a/b/g_C_1"/>
</dbReference>
<dbReference type="InterPro" id="IPR002181">
    <property type="entry name" value="Fibrinogen_a/b/g_C_dom"/>
</dbReference>
<dbReference type="InterPro" id="IPR036056">
    <property type="entry name" value="Fibrinogen-like_C"/>
</dbReference>
<evidence type="ECO:0000256" key="1">
    <source>
        <dbReference type="SAM" id="SignalP"/>
    </source>
</evidence>
<dbReference type="SUPFAM" id="SSF56496">
    <property type="entry name" value="Fibrinogen C-terminal domain-like"/>
    <property type="match status" value="1"/>
</dbReference>
<evidence type="ECO:0000259" key="2">
    <source>
        <dbReference type="SMART" id="SM00186"/>
    </source>
</evidence>
<protein>
    <recommendedName>
        <fullName evidence="2">Fibrinogen C-terminal domain-containing protein</fullName>
    </recommendedName>
</protein>
<comment type="caution">
    <text evidence="3">The sequence shown here is derived from an EMBL/GenBank/DDBJ whole genome shotgun (WGS) entry which is preliminary data.</text>
</comment>
<dbReference type="InterPro" id="IPR050373">
    <property type="entry name" value="Fibrinogen_C-term_domain"/>
</dbReference>
<organism evidence="3 4">
    <name type="scientific">Culex pipiens pipiens</name>
    <name type="common">Northern house mosquito</name>
    <dbReference type="NCBI Taxonomy" id="38569"/>
    <lineage>
        <taxon>Eukaryota</taxon>
        <taxon>Metazoa</taxon>
        <taxon>Ecdysozoa</taxon>
        <taxon>Arthropoda</taxon>
        <taxon>Hexapoda</taxon>
        <taxon>Insecta</taxon>
        <taxon>Pterygota</taxon>
        <taxon>Neoptera</taxon>
        <taxon>Endopterygota</taxon>
        <taxon>Diptera</taxon>
        <taxon>Nematocera</taxon>
        <taxon>Culicoidea</taxon>
        <taxon>Culicidae</taxon>
        <taxon>Culicinae</taxon>
        <taxon>Culicini</taxon>
        <taxon>Culex</taxon>
        <taxon>Culex</taxon>
    </lineage>
</organism>
<dbReference type="Proteomes" id="UP001562425">
    <property type="component" value="Unassembled WGS sequence"/>
</dbReference>
<sequence length="180" mass="20291">MVLFQVTTVWLLLLATFSYGTPTDFRGGNPSNNYDPVGNTFTIMSNVSGESFNRSWSEYRDGFKTQRGSNWIGLDKLHRLTNDGHDYQLIIVLFAEGATSYASCNEFKVDSEKEDYRVHCQSLPGYVEVLHDGSTFSTYDQGSGQEQAASFGFGWWFGENQKPFNATNMVLTKLKKKSSN</sequence>
<proteinExistence type="predicted"/>
<feature type="signal peptide" evidence="1">
    <location>
        <begin position="1"/>
        <end position="20"/>
    </location>
</feature>
<feature type="chain" id="PRO_5044792771" description="Fibrinogen C-terminal domain-containing protein" evidence="1">
    <location>
        <begin position="21"/>
        <end position="180"/>
    </location>
</feature>
<dbReference type="Gene3D" id="3.90.215.10">
    <property type="entry name" value="Gamma Fibrinogen, chain A, domain 1"/>
    <property type="match status" value="1"/>
</dbReference>
<evidence type="ECO:0000313" key="4">
    <source>
        <dbReference type="Proteomes" id="UP001562425"/>
    </source>
</evidence>
<reference evidence="3 4" key="1">
    <citation type="submission" date="2024-05" db="EMBL/GenBank/DDBJ databases">
        <title>Culex pipiens pipiens assembly and annotation.</title>
        <authorList>
            <person name="Alout H."/>
            <person name="Durand T."/>
        </authorList>
    </citation>
    <scope>NUCLEOTIDE SEQUENCE [LARGE SCALE GENOMIC DNA]</scope>
    <source>
        <strain evidence="3">HA-2024</strain>
        <tissue evidence="3">Whole body</tissue>
    </source>
</reference>
<dbReference type="PANTHER" id="PTHR19143">
    <property type="entry name" value="FIBRINOGEN/TENASCIN/ANGIOPOEITIN"/>
    <property type="match status" value="1"/>
</dbReference>
<evidence type="ECO:0000313" key="3">
    <source>
        <dbReference type="EMBL" id="KAL1376983.1"/>
    </source>
</evidence>
<dbReference type="Pfam" id="PF00147">
    <property type="entry name" value="Fibrinogen_C"/>
    <property type="match status" value="1"/>
</dbReference>
<name>A0ABD1CKQ7_CULPP</name>
<keyword evidence="4" id="KW-1185">Reference proteome</keyword>
<feature type="domain" description="Fibrinogen C-terminal" evidence="2">
    <location>
        <begin position="20"/>
        <end position="177"/>
    </location>
</feature>
<dbReference type="AlphaFoldDB" id="A0ABD1CKQ7"/>
<keyword evidence="1" id="KW-0732">Signal</keyword>
<accession>A0ABD1CKQ7</accession>
<dbReference type="SMART" id="SM00186">
    <property type="entry name" value="FBG"/>
    <property type="match status" value="1"/>
</dbReference>
<gene>
    <name evidence="3" type="ORF">pipiens_004259</name>
</gene>
<dbReference type="EMBL" id="JBEHCU010011260">
    <property type="protein sequence ID" value="KAL1376983.1"/>
    <property type="molecule type" value="Genomic_DNA"/>
</dbReference>